<reference evidence="3 4" key="1">
    <citation type="submission" date="2019-12" db="EMBL/GenBank/DDBJ databases">
        <title>Paraburkholderia acidiphila 7Q-K02 sp. nov and Paraburkholderia acidisoli DHF22 sp. nov., two strains isolated from forest soil.</title>
        <authorList>
            <person name="Gao Z."/>
            <person name="Qiu L."/>
        </authorList>
    </citation>
    <scope>NUCLEOTIDE SEQUENCE [LARGE SCALE GENOMIC DNA]</scope>
    <source>
        <strain evidence="3 4">DHF22</strain>
    </source>
</reference>
<dbReference type="Proteomes" id="UP000433577">
    <property type="component" value="Chromosome 1"/>
</dbReference>
<dbReference type="AlphaFoldDB" id="A0A7Z2GF59"/>
<dbReference type="OrthoDB" id="9102721at2"/>
<dbReference type="RefSeq" id="WP_158948399.1">
    <property type="nucleotide sequence ID" value="NZ_CP046913.1"/>
</dbReference>
<name>A0A7Z2GF59_9BURK</name>
<organism evidence="3 4">
    <name type="scientific">Paraburkholderia acidisoli</name>
    <dbReference type="NCBI Taxonomy" id="2571748"/>
    <lineage>
        <taxon>Bacteria</taxon>
        <taxon>Pseudomonadati</taxon>
        <taxon>Pseudomonadota</taxon>
        <taxon>Betaproteobacteria</taxon>
        <taxon>Burkholderiales</taxon>
        <taxon>Burkholderiaceae</taxon>
        <taxon>Paraburkholderia</taxon>
    </lineage>
</organism>
<dbReference type="EMBL" id="CP046913">
    <property type="protein sequence ID" value="QGZ60662.1"/>
    <property type="molecule type" value="Genomic_DNA"/>
</dbReference>
<feature type="region of interest" description="Disordered" evidence="1">
    <location>
        <begin position="47"/>
        <end position="126"/>
    </location>
</feature>
<gene>
    <name evidence="3" type="ORF">FAZ98_02300</name>
</gene>
<proteinExistence type="predicted"/>
<dbReference type="KEGG" id="pacs:FAZ98_02300"/>
<evidence type="ECO:0000313" key="3">
    <source>
        <dbReference type="EMBL" id="QGZ60662.1"/>
    </source>
</evidence>
<keyword evidence="4" id="KW-1185">Reference proteome</keyword>
<protein>
    <submittedName>
        <fullName evidence="3">Uncharacterized protein</fullName>
    </submittedName>
</protein>
<accession>A0A7Z2GF59</accession>
<keyword evidence="2" id="KW-0732">Signal</keyword>
<evidence type="ECO:0000256" key="2">
    <source>
        <dbReference type="SAM" id="SignalP"/>
    </source>
</evidence>
<evidence type="ECO:0000313" key="4">
    <source>
        <dbReference type="Proteomes" id="UP000433577"/>
    </source>
</evidence>
<sequence length="211" mass="21177">MASSSGSVSSPAAMRKAPRLAALARGCALASACAVCLAWPFAAQAQQRGGGSSSSTSSASSSGDTSGDTSGASGNDLSSAIRRSKADEQRLMGGPSTSQDNPYAADPYTTDGASPAAAEHKLTSESRMTVMNPSDFYAASSASAASPTRSGDSNIRKRIGQAGSKYSGTAAGNGKAAYDYGASQTSPAAQLYGSPYASQRQSAGQLYKSPW</sequence>
<feature type="compositionally biased region" description="Low complexity" evidence="1">
    <location>
        <begin position="53"/>
        <end position="74"/>
    </location>
</feature>
<feature type="chain" id="PRO_5031315944" evidence="2">
    <location>
        <begin position="46"/>
        <end position="211"/>
    </location>
</feature>
<evidence type="ECO:0000256" key="1">
    <source>
        <dbReference type="SAM" id="MobiDB-lite"/>
    </source>
</evidence>
<feature type="signal peptide" evidence="2">
    <location>
        <begin position="1"/>
        <end position="45"/>
    </location>
</feature>